<dbReference type="InterPro" id="IPR000917">
    <property type="entry name" value="Sulfatase_N"/>
</dbReference>
<dbReference type="PANTHER" id="PTHR42693:SF53">
    <property type="entry name" value="ENDO-4-O-SULFATASE"/>
    <property type="match status" value="1"/>
</dbReference>
<organism evidence="5 6">
    <name type="scientific">Pontiella sulfatireligans</name>
    <dbReference type="NCBI Taxonomy" id="2750658"/>
    <lineage>
        <taxon>Bacteria</taxon>
        <taxon>Pseudomonadati</taxon>
        <taxon>Kiritimatiellota</taxon>
        <taxon>Kiritimatiellia</taxon>
        <taxon>Kiritimatiellales</taxon>
        <taxon>Pontiellaceae</taxon>
        <taxon>Pontiella</taxon>
    </lineage>
</organism>
<dbReference type="PANTHER" id="PTHR42693">
    <property type="entry name" value="ARYLSULFATASE FAMILY MEMBER"/>
    <property type="match status" value="1"/>
</dbReference>
<dbReference type="Pfam" id="PF00884">
    <property type="entry name" value="Sulfatase"/>
    <property type="match status" value="1"/>
</dbReference>
<dbReference type="Proteomes" id="UP000346198">
    <property type="component" value="Unassembled WGS sequence"/>
</dbReference>
<evidence type="ECO:0000313" key="5">
    <source>
        <dbReference type="EMBL" id="VGO22675.1"/>
    </source>
</evidence>
<evidence type="ECO:0000256" key="3">
    <source>
        <dbReference type="SAM" id="SignalP"/>
    </source>
</evidence>
<dbReference type="CDD" id="cd16146">
    <property type="entry name" value="ARS_like"/>
    <property type="match status" value="1"/>
</dbReference>
<keyword evidence="2" id="KW-0378">Hydrolase</keyword>
<dbReference type="SUPFAM" id="SSF53649">
    <property type="entry name" value="Alkaline phosphatase-like"/>
    <property type="match status" value="1"/>
</dbReference>
<dbReference type="Gene3D" id="3.30.1120.10">
    <property type="match status" value="1"/>
</dbReference>
<name>A0A6C2UQV5_9BACT</name>
<proteinExistence type="inferred from homology"/>
<gene>
    <name evidence="5" type="primary">atsA_239</name>
    <name evidence="5" type="ORF">SCARR_04770</name>
</gene>
<reference evidence="5 6" key="1">
    <citation type="submission" date="2019-04" db="EMBL/GenBank/DDBJ databases">
        <authorList>
            <person name="Van Vliet M D."/>
        </authorList>
    </citation>
    <scope>NUCLEOTIDE SEQUENCE [LARGE SCALE GENOMIC DNA]</scope>
    <source>
        <strain evidence="5 6">F21</strain>
    </source>
</reference>
<feature type="domain" description="Sulfatase N-terminal" evidence="4">
    <location>
        <begin position="25"/>
        <end position="336"/>
    </location>
</feature>
<keyword evidence="3" id="KW-0732">Signal</keyword>
<dbReference type="InterPro" id="IPR017850">
    <property type="entry name" value="Alkaline_phosphatase_core_sf"/>
</dbReference>
<dbReference type="EMBL" id="CAAHFH010000002">
    <property type="protein sequence ID" value="VGO22675.1"/>
    <property type="molecule type" value="Genomic_DNA"/>
</dbReference>
<keyword evidence="6" id="KW-1185">Reference proteome</keyword>
<dbReference type="RefSeq" id="WP_136064214.1">
    <property type="nucleotide sequence ID" value="NZ_CAAHFH010000002.1"/>
</dbReference>
<feature type="signal peptide" evidence="3">
    <location>
        <begin position="1"/>
        <end position="19"/>
    </location>
</feature>
<dbReference type="GO" id="GO:0004065">
    <property type="term" value="F:arylsulfatase activity"/>
    <property type="evidence" value="ECO:0007669"/>
    <property type="project" value="TreeGrafter"/>
</dbReference>
<dbReference type="InterPro" id="IPR050738">
    <property type="entry name" value="Sulfatase"/>
</dbReference>
<evidence type="ECO:0000256" key="1">
    <source>
        <dbReference type="ARBA" id="ARBA00008779"/>
    </source>
</evidence>
<dbReference type="AlphaFoldDB" id="A0A6C2UQV5"/>
<comment type="similarity">
    <text evidence="1">Belongs to the sulfatase family.</text>
</comment>
<accession>A0A6C2UQV5</accession>
<dbReference type="Gene3D" id="3.40.720.10">
    <property type="entry name" value="Alkaline Phosphatase, subunit A"/>
    <property type="match status" value="1"/>
</dbReference>
<sequence>MNRILITLSVLGLCSFAEAATASPPNVILIMTDDQGYGDMSCHGNPVLKTPEMDKLHAQSVRFTDFHVAPKCTPTRGQLMTGIDAMRNGATRVCQGRSLPQPGLKMMPQYFADAGYATGMFGKWHLGDSYPYQPRFRGFQEVVTFRAWGITSLADYWGNDYFDPMLMHNGVDKPYKGYCTDIFFDEAMKWMKAQNKQGKPFFLYLPTNTPHVPEQVAEKYADLYQGEYQGKTIPSNFYGMIANIDENIGKLEVFLKEQGLRDNTILLFLADNGTQNQDAMALYNAGMRDHKGRLTDGGHRVHLFVRWEDGKLKHGTDISELAIVQDLLPTLMDLCDLEGDRSDLSGTSLAGLLKGTQESLSERMAVIQIGYDCTKWDQAVVMRGKWRLLDERKQGWKRVPKNMRDIKGLSLFNIEEDPAQSENVYDEYPEIAQAMKAHYNEWFSEARPLWEKERYATIGTDHENPLTLYANDWQGDYCDAPRNLLAATAKGYWDLIVDCDGTYEIELRRWPEESAKTLVDSYDGVSKEGAIPVAKVRLRIADFDQTIDTKDGDTVARFSVNLKKGKTQLTGDLLNVDGKVICGAMYVKVTRK</sequence>
<evidence type="ECO:0000259" key="4">
    <source>
        <dbReference type="Pfam" id="PF00884"/>
    </source>
</evidence>
<evidence type="ECO:0000313" key="6">
    <source>
        <dbReference type="Proteomes" id="UP000346198"/>
    </source>
</evidence>
<protein>
    <submittedName>
        <fullName evidence="5">Arylsulfatase</fullName>
    </submittedName>
</protein>
<evidence type="ECO:0000256" key="2">
    <source>
        <dbReference type="ARBA" id="ARBA00022801"/>
    </source>
</evidence>
<feature type="chain" id="PRO_5028813789" evidence="3">
    <location>
        <begin position="20"/>
        <end position="592"/>
    </location>
</feature>